<evidence type="ECO:0008006" key="2">
    <source>
        <dbReference type="Google" id="ProtNLM"/>
    </source>
</evidence>
<dbReference type="EMBL" id="UOFK01000149">
    <property type="protein sequence ID" value="VAW78309.1"/>
    <property type="molecule type" value="Genomic_DNA"/>
</dbReference>
<name>A0A3B0YVN3_9ZZZZ</name>
<accession>A0A3B0YVN3</accession>
<evidence type="ECO:0000313" key="1">
    <source>
        <dbReference type="EMBL" id="VAW78309.1"/>
    </source>
</evidence>
<proteinExistence type="predicted"/>
<organism evidence="1">
    <name type="scientific">hydrothermal vent metagenome</name>
    <dbReference type="NCBI Taxonomy" id="652676"/>
    <lineage>
        <taxon>unclassified sequences</taxon>
        <taxon>metagenomes</taxon>
        <taxon>ecological metagenomes</taxon>
    </lineage>
</organism>
<protein>
    <recommendedName>
        <fullName evidence="2">DUF1585 domain-containing protein</fullName>
    </recommendedName>
</protein>
<dbReference type="AlphaFoldDB" id="A0A3B0YVN3"/>
<reference evidence="1" key="1">
    <citation type="submission" date="2018-06" db="EMBL/GenBank/DDBJ databases">
        <authorList>
            <person name="Zhirakovskaya E."/>
        </authorList>
    </citation>
    <scope>NUCLEOTIDE SEQUENCE</scope>
</reference>
<sequence length="395" mass="42494">MMKKTEQDRIRTHWRGFIVGVAALTLALPAFAGQREQAKRMHDRLTGVPPTAAVLDSMEGLMPDAQAAALLAINPAQNPNAKYFYNVTLKNFATPWTNEAQDVFAPLNDYTALVIGMIRDDVPFSELFSTSLAYEGAASLGLTPVSPSNNNHYVALEASGADLGDTTLLVQTSQSIAAGGAAGVFSTRAAARAFFIDGTNRSMFRFAMLNHLCRDMEAVNDTTGIPDRIRQDASRSPGGDSRIFMNSCIGCHIGMDPMTQAFAYYDFVYPEGNEDAGQLVYTPDQVQPKYLINADNFSSGYVTPNDNWDNYWRSGPNTSLGWDTARTGSGTGAASMGAELANSEAFAQCQVTKAYRMVCLGEPGQTNVDALLAAYGANKNMKQVFASAATLCTGP</sequence>
<gene>
    <name evidence="1" type="ORF">MNBD_GAMMA13-672</name>
</gene>